<name>X1CFK1_9ZZZZ</name>
<gene>
    <name evidence="1" type="ORF">S01H4_46934</name>
</gene>
<dbReference type="AlphaFoldDB" id="X1CFK1"/>
<sequence>MDCFSSIKTFKSGFFFLAEIESTEDRYMIKWHGLIAELVKQGEDNNLEIRTNHEVNKLIFANNKYSGVSGFSGKHAFHFQSDLIILADGCENPLINKYGIQTPEENCPILTISADDIHFDGNYIELFFTLGEETPPGVIAVFPRSDSSASVDYVQFVGNFKEIHEKYDNQYWWDKLWKKHPVFSDRFKKANIIHFNNSFLPFGGPNIESMIPKERIFLVGIIRVIMKQQWKRISF</sequence>
<evidence type="ECO:0000313" key="1">
    <source>
        <dbReference type="EMBL" id="GAG95028.1"/>
    </source>
</evidence>
<comment type="caution">
    <text evidence="1">The sequence shown here is derived from an EMBL/GenBank/DDBJ whole genome shotgun (WGS) entry which is preliminary data.</text>
</comment>
<dbReference type="InterPro" id="IPR036188">
    <property type="entry name" value="FAD/NAD-bd_sf"/>
</dbReference>
<reference evidence="1" key="1">
    <citation type="journal article" date="2014" name="Front. Microbiol.">
        <title>High frequency of phylogenetically diverse reductive dehalogenase-homologous genes in deep subseafloor sedimentary metagenomes.</title>
        <authorList>
            <person name="Kawai M."/>
            <person name="Futagami T."/>
            <person name="Toyoda A."/>
            <person name="Takaki Y."/>
            <person name="Nishi S."/>
            <person name="Hori S."/>
            <person name="Arai W."/>
            <person name="Tsubouchi T."/>
            <person name="Morono Y."/>
            <person name="Uchiyama I."/>
            <person name="Ito T."/>
            <person name="Fujiyama A."/>
            <person name="Inagaki F."/>
            <person name="Takami H."/>
        </authorList>
    </citation>
    <scope>NUCLEOTIDE SEQUENCE</scope>
    <source>
        <strain evidence="1">Expedition CK06-06</strain>
    </source>
</reference>
<dbReference type="SUPFAM" id="SSF51905">
    <property type="entry name" value="FAD/NAD(P)-binding domain"/>
    <property type="match status" value="1"/>
</dbReference>
<proteinExistence type="predicted"/>
<dbReference type="Gene3D" id="3.30.9.10">
    <property type="entry name" value="D-Amino Acid Oxidase, subunit A, domain 2"/>
    <property type="match status" value="1"/>
</dbReference>
<feature type="non-terminal residue" evidence="1">
    <location>
        <position position="235"/>
    </location>
</feature>
<protein>
    <submittedName>
        <fullName evidence="1">Uncharacterized protein</fullName>
    </submittedName>
</protein>
<accession>X1CFK1</accession>
<dbReference type="EMBL" id="BART01026282">
    <property type="protein sequence ID" value="GAG95028.1"/>
    <property type="molecule type" value="Genomic_DNA"/>
</dbReference>
<dbReference type="Gene3D" id="3.50.50.60">
    <property type="entry name" value="FAD/NAD(P)-binding domain"/>
    <property type="match status" value="1"/>
</dbReference>
<organism evidence="1">
    <name type="scientific">marine sediment metagenome</name>
    <dbReference type="NCBI Taxonomy" id="412755"/>
    <lineage>
        <taxon>unclassified sequences</taxon>
        <taxon>metagenomes</taxon>
        <taxon>ecological metagenomes</taxon>
    </lineage>
</organism>